<keyword evidence="1" id="KW-1133">Transmembrane helix</keyword>
<keyword evidence="2" id="KW-0614">Plasmid</keyword>
<feature type="transmembrane region" description="Helical" evidence="1">
    <location>
        <begin position="398"/>
        <end position="420"/>
    </location>
</feature>
<dbReference type="KEGG" id="vaq:FIV01_14965"/>
<keyword evidence="1" id="KW-0812">Transmembrane</keyword>
<dbReference type="AlphaFoldDB" id="A0A5P9CNA0"/>
<dbReference type="Proteomes" id="UP000326936">
    <property type="component" value="Plasmid pTHAF100_a"/>
</dbReference>
<evidence type="ECO:0000256" key="1">
    <source>
        <dbReference type="SAM" id="Phobius"/>
    </source>
</evidence>
<feature type="transmembrane region" description="Helical" evidence="1">
    <location>
        <begin position="440"/>
        <end position="473"/>
    </location>
</feature>
<proteinExistence type="predicted"/>
<sequence>MLGSQIQTSPKEAPCPTTDKTKVKSRYFMVWRWHFYAGLYVIPFMIMLSLTGLVMLFDDEIETIRYHDELIVVPESVALPVSLQLDKVQKAYPLGKVTQYIPSKDPSLANKFDVRLADGRSVLVTTNQYTGEVIGEIDRTDSWYQLANDIHGTLLMGQWGDYLIEIAASLSILLIITGVYLWWPRDNASKAGFFKIRLSNMRLLMRDLHANFAALFSFVLLFFLLSGLAWTSVWGAKLVQAWNTFPVYYTWGDKPESNLTHADLNHGSDKELPWNLEQAALPESSGHIHGATTHAGETNFTISEHAINIDSVIEQAKKLGFTQYKVFLPQSEKGVFTLAANSMGGDVTDPRLDKTTHIDQYTGDILVDVSWDDYSVLAKLMAAGVSLHQGDMSIINKVLNVLFCLVFLLISVSGLVMWWIRRPSGKTRMGIPKHFESDGLWKAGIAGLIFIAVCFPLACLALVLFGLIDWIVFKPKKSALS</sequence>
<evidence type="ECO:0000313" key="3">
    <source>
        <dbReference type="Proteomes" id="UP000326936"/>
    </source>
</evidence>
<organism evidence="2 3">
    <name type="scientific">Vibrio aquimaris</name>
    <dbReference type="NCBI Taxonomy" id="2587862"/>
    <lineage>
        <taxon>Bacteria</taxon>
        <taxon>Pseudomonadati</taxon>
        <taxon>Pseudomonadota</taxon>
        <taxon>Gammaproteobacteria</taxon>
        <taxon>Vibrionales</taxon>
        <taxon>Vibrionaceae</taxon>
        <taxon>Vibrio</taxon>
    </lineage>
</organism>
<keyword evidence="1" id="KW-0472">Membrane</keyword>
<name>A0A5P9CNA0_9VIBR</name>
<dbReference type="RefSeq" id="WP_152431783.1">
    <property type="nucleotide sequence ID" value="NZ_CBCSDK010000012.1"/>
</dbReference>
<dbReference type="PANTHER" id="PTHR34219">
    <property type="entry name" value="IRON-REGULATED INNER MEMBRANE PROTEIN-RELATED"/>
    <property type="match status" value="1"/>
</dbReference>
<reference evidence="2 3" key="1">
    <citation type="submission" date="2019-10" db="EMBL/GenBank/DDBJ databases">
        <title>Complete genome sequence of Vibrio sp. strain THAF100, isolated from non-filtered water from the water column of tank 6 of a marine aquarium containing stony-coral fragments. Water maintained at 26 degree C.</title>
        <authorList>
            <person name="Ruckert C."/>
            <person name="Franco A."/>
            <person name="Kalinowski J."/>
            <person name="Glaeser S."/>
        </authorList>
    </citation>
    <scope>NUCLEOTIDE SEQUENCE [LARGE SCALE GENOMIC DNA]</scope>
    <source>
        <strain evidence="2 3">THAF100</strain>
        <plasmid evidence="3">pthaf100_a</plasmid>
    </source>
</reference>
<feature type="transmembrane region" description="Helical" evidence="1">
    <location>
        <begin position="208"/>
        <end position="230"/>
    </location>
</feature>
<feature type="transmembrane region" description="Helical" evidence="1">
    <location>
        <begin position="33"/>
        <end position="57"/>
    </location>
</feature>
<dbReference type="Pfam" id="PF03929">
    <property type="entry name" value="PepSY_TM"/>
    <property type="match status" value="1"/>
</dbReference>
<gene>
    <name evidence="2" type="ORF">FIV01_14965</name>
</gene>
<dbReference type="OrthoDB" id="9791166at2"/>
<dbReference type="PANTHER" id="PTHR34219:SF1">
    <property type="entry name" value="PEPSY DOMAIN-CONTAINING PROTEIN"/>
    <property type="match status" value="1"/>
</dbReference>
<accession>A0A5P9CNA0</accession>
<dbReference type="InterPro" id="IPR005625">
    <property type="entry name" value="PepSY-ass_TM"/>
</dbReference>
<protein>
    <submittedName>
        <fullName evidence="2">PepSY-associated TM helix</fullName>
    </submittedName>
</protein>
<keyword evidence="3" id="KW-1185">Reference proteome</keyword>
<dbReference type="EMBL" id="CP045351">
    <property type="protein sequence ID" value="QFT27686.1"/>
    <property type="molecule type" value="Genomic_DNA"/>
</dbReference>
<feature type="transmembrane region" description="Helical" evidence="1">
    <location>
        <begin position="162"/>
        <end position="183"/>
    </location>
</feature>
<evidence type="ECO:0000313" key="2">
    <source>
        <dbReference type="EMBL" id="QFT27686.1"/>
    </source>
</evidence>
<geneLocation type="plasmid" evidence="3">
    <name>pthaf100_a</name>
</geneLocation>